<dbReference type="KEGG" id="vg:16796998"/>
<reference evidence="2 3" key="1">
    <citation type="journal article" date="2013" name="Proc. Natl. Acad. Sci. U.S.A.">
        <title>Twelve previously unknown phage genera are ubiquitous in global oceans.</title>
        <authorList>
            <person name="Holmfeldt K."/>
            <person name="Solonenko N."/>
            <person name="Shah M."/>
            <person name="Corrier K."/>
            <person name="Riemann L."/>
            <person name="Verberkmoes N.C."/>
            <person name="Sullivan M.B."/>
        </authorList>
    </citation>
    <scope>NUCLEOTIDE SEQUENCE [LARGE SCALE GENOMIC DNA]</scope>
    <source>
        <strain evidence="2">Phi10:1</strain>
    </source>
</reference>
<organism evidence="2 3">
    <name type="scientific">Cellulophaga phage phi10:1</name>
    <dbReference type="NCBI Taxonomy" id="1327981"/>
    <lineage>
        <taxon>Viruses</taxon>
        <taxon>Duplodnaviria</taxon>
        <taxon>Heunggongvirae</taxon>
        <taxon>Uroviricota</taxon>
        <taxon>Caudoviricetes</taxon>
        <taxon>Assiduviridae</taxon>
        <taxon>Cebadecemvirus</taxon>
        <taxon>Cebadecemvirus phi10una</taxon>
    </lineage>
</organism>
<dbReference type="InterPro" id="IPR009057">
    <property type="entry name" value="Homeodomain-like_sf"/>
</dbReference>
<keyword evidence="3" id="KW-1185">Reference proteome</keyword>
<feature type="compositionally biased region" description="Basic and acidic residues" evidence="1">
    <location>
        <begin position="99"/>
        <end position="110"/>
    </location>
</feature>
<protein>
    <submittedName>
        <fullName evidence="2">Uncharacterized protein</fullName>
    </submittedName>
</protein>
<dbReference type="EMBL" id="KC821618">
    <property type="protein sequence ID" value="AGO48401.1"/>
    <property type="molecule type" value="Genomic_DNA"/>
</dbReference>
<name>R9ZZ60_9CAUD</name>
<evidence type="ECO:0000256" key="1">
    <source>
        <dbReference type="SAM" id="MobiDB-lite"/>
    </source>
</evidence>
<accession>R9ZZ60</accession>
<dbReference type="Proteomes" id="UP000014711">
    <property type="component" value="Segment"/>
</dbReference>
<proteinExistence type="predicted"/>
<evidence type="ECO:0000313" key="2">
    <source>
        <dbReference type="EMBL" id="AGO48401.1"/>
    </source>
</evidence>
<reference evidence="3" key="2">
    <citation type="submission" date="2013-03" db="EMBL/GenBank/DDBJ databases">
        <title>The Cellulophaga phages: a novel, diverse, and globally ubiquitous model system.</title>
        <authorList>
            <person name="Holmfeldt K."/>
            <person name="Solonenko N."/>
            <person name="Shah M."/>
            <person name="Corrier K."/>
            <person name="Riemann L."/>
            <person name="VerBerkmoes N.C."/>
            <person name="Sullivan M.B."/>
        </authorList>
    </citation>
    <scope>NUCLEOTIDE SEQUENCE [LARGE SCALE GENOMIC DNA]</scope>
</reference>
<dbReference type="GeneID" id="16796998"/>
<dbReference type="RefSeq" id="YP_008241979.1">
    <property type="nucleotide sequence ID" value="NC_021802.1"/>
</dbReference>
<feature type="compositionally biased region" description="Polar residues" evidence="1">
    <location>
        <begin position="115"/>
        <end position="127"/>
    </location>
</feature>
<feature type="region of interest" description="Disordered" evidence="1">
    <location>
        <begin position="99"/>
        <end position="127"/>
    </location>
</feature>
<dbReference type="SUPFAM" id="SSF46689">
    <property type="entry name" value="Homeodomain-like"/>
    <property type="match status" value="1"/>
</dbReference>
<gene>
    <name evidence="2" type="ORF">Phi10:1_gp060</name>
</gene>
<evidence type="ECO:0000313" key="3">
    <source>
        <dbReference type="Proteomes" id="UP000014711"/>
    </source>
</evidence>
<sequence>MAYYDKEKIYKQAEEAITEHGLFFIEDIVAYIPISKPTFYDYYPVDSDDFNALKELLDTNKVNMKVKLRTKLANGDKAAEILALYKLIATDDERKALSMQHIDHSSKGEKMNVISLGNGTNPDETTS</sequence>